<sequence>MSNLQLQVGGLTPLTTIDYPGELAAVIFCQGCPWSCRYCHNSHLLPRSGDGLIEWASVIDFFKQRRGLLDAVVFSGGEPTLQRNLKPAIQQVRTMGFKIGLHSAGAYPERLAELLPLLDWVGLDIKALPGDYDTLTGVSGSGGKARESLQLLVASGVAYEIRTTVHPELLTPAVLKQLDSRLLETGVLNHQLQKCNTGHCLDTTLTA</sequence>
<keyword evidence="3" id="KW-0949">S-adenosyl-L-methionine</keyword>
<gene>
    <name evidence="8" type="ORF">DIZ79_18650</name>
</gene>
<dbReference type="Pfam" id="PF04055">
    <property type="entry name" value="Radical_SAM"/>
    <property type="match status" value="1"/>
</dbReference>
<dbReference type="SUPFAM" id="SSF102114">
    <property type="entry name" value="Radical SAM enzymes"/>
    <property type="match status" value="1"/>
</dbReference>
<dbReference type="InterPro" id="IPR034457">
    <property type="entry name" value="Organic_radical-activating"/>
</dbReference>
<evidence type="ECO:0000256" key="2">
    <source>
        <dbReference type="ARBA" id="ARBA00022485"/>
    </source>
</evidence>
<comment type="caution">
    <text evidence="8">The sequence shown here is derived from an EMBL/GenBank/DDBJ whole genome shotgun (WGS) entry which is preliminary data.</text>
</comment>
<dbReference type="Gene3D" id="3.20.20.70">
    <property type="entry name" value="Aldolase class I"/>
    <property type="match status" value="1"/>
</dbReference>
<evidence type="ECO:0000313" key="8">
    <source>
        <dbReference type="EMBL" id="RDH80865.1"/>
    </source>
</evidence>
<proteinExistence type="predicted"/>
<dbReference type="SFLD" id="SFLDS00029">
    <property type="entry name" value="Radical_SAM"/>
    <property type="match status" value="1"/>
</dbReference>
<comment type="cofactor">
    <cofactor evidence="1">
        <name>[4Fe-4S] cluster</name>
        <dbReference type="ChEBI" id="CHEBI:49883"/>
    </cofactor>
</comment>
<dbReference type="PANTHER" id="PTHR30352:SF13">
    <property type="entry name" value="GLYCYL-RADICAL ENZYME ACTIVATING ENZYME YJJW-RELATED"/>
    <property type="match status" value="1"/>
</dbReference>
<dbReference type="SFLD" id="SFLDG01094">
    <property type="entry name" value="Uncharacterised_Radical_SAM_Su"/>
    <property type="match status" value="1"/>
</dbReference>
<keyword evidence="6" id="KW-0411">Iron-sulfur</keyword>
<dbReference type="AlphaFoldDB" id="A0A370D7B2"/>
<evidence type="ECO:0000313" key="9">
    <source>
        <dbReference type="Proteomes" id="UP000255508"/>
    </source>
</evidence>
<name>A0A370D7B2_9GAMM</name>
<protein>
    <submittedName>
        <fullName evidence="8">Anaerobic ribonucleoside-triphosphate reductase activating protein</fullName>
    </submittedName>
</protein>
<dbReference type="GO" id="GO:0051539">
    <property type="term" value="F:4 iron, 4 sulfur cluster binding"/>
    <property type="evidence" value="ECO:0007669"/>
    <property type="project" value="UniProtKB-KW"/>
</dbReference>
<keyword evidence="5" id="KW-0408">Iron</keyword>
<dbReference type="InterPro" id="IPR058240">
    <property type="entry name" value="rSAM_sf"/>
</dbReference>
<dbReference type="InterPro" id="IPR007197">
    <property type="entry name" value="rSAM"/>
</dbReference>
<keyword evidence="4" id="KW-0479">Metal-binding</keyword>
<evidence type="ECO:0000256" key="3">
    <source>
        <dbReference type="ARBA" id="ARBA00022691"/>
    </source>
</evidence>
<evidence type="ECO:0000259" key="7">
    <source>
        <dbReference type="PROSITE" id="PS51918"/>
    </source>
</evidence>
<dbReference type="CDD" id="cd01335">
    <property type="entry name" value="Radical_SAM"/>
    <property type="match status" value="1"/>
</dbReference>
<dbReference type="InterPro" id="IPR012840">
    <property type="entry name" value="NrdG2"/>
</dbReference>
<dbReference type="GO" id="GO:0003824">
    <property type="term" value="F:catalytic activity"/>
    <property type="evidence" value="ECO:0007669"/>
    <property type="project" value="InterPro"/>
</dbReference>
<dbReference type="GO" id="GO:0046872">
    <property type="term" value="F:metal ion binding"/>
    <property type="evidence" value="ECO:0007669"/>
    <property type="project" value="UniProtKB-KW"/>
</dbReference>
<evidence type="ECO:0000256" key="6">
    <source>
        <dbReference type="ARBA" id="ARBA00023014"/>
    </source>
</evidence>
<keyword evidence="2" id="KW-0004">4Fe-4S</keyword>
<dbReference type="PROSITE" id="PS51918">
    <property type="entry name" value="RADICAL_SAM"/>
    <property type="match status" value="1"/>
</dbReference>
<feature type="domain" description="Radical SAM core" evidence="7">
    <location>
        <begin position="18"/>
        <end position="207"/>
    </location>
</feature>
<dbReference type="EMBL" id="QFXD01000332">
    <property type="protein sequence ID" value="RDH80865.1"/>
    <property type="molecule type" value="Genomic_DNA"/>
</dbReference>
<dbReference type="Proteomes" id="UP000255508">
    <property type="component" value="Unassembled WGS sequence"/>
</dbReference>
<evidence type="ECO:0000256" key="1">
    <source>
        <dbReference type="ARBA" id="ARBA00001966"/>
    </source>
</evidence>
<dbReference type="NCBIfam" id="TIGR02495">
    <property type="entry name" value="NrdG2"/>
    <property type="match status" value="1"/>
</dbReference>
<reference evidence="8 9" key="1">
    <citation type="journal article" date="2018" name="ISME J.">
        <title>Endosymbiont genomes yield clues of tubeworm success.</title>
        <authorList>
            <person name="Li Y."/>
            <person name="Liles M.R."/>
            <person name="Halanych K.M."/>
        </authorList>
    </citation>
    <scope>NUCLEOTIDE SEQUENCE [LARGE SCALE GENOMIC DNA]</scope>
    <source>
        <strain evidence="8">A1422</strain>
    </source>
</reference>
<evidence type="ECO:0000256" key="4">
    <source>
        <dbReference type="ARBA" id="ARBA00022723"/>
    </source>
</evidence>
<accession>A0A370D7B2</accession>
<organism evidence="8 9">
    <name type="scientific">endosymbiont of Lamellibrachia luymesi</name>
    <dbReference type="NCBI Taxonomy" id="2200907"/>
    <lineage>
        <taxon>Bacteria</taxon>
        <taxon>Pseudomonadati</taxon>
        <taxon>Pseudomonadota</taxon>
        <taxon>Gammaproteobacteria</taxon>
        <taxon>sulfur-oxidizing symbionts</taxon>
    </lineage>
</organism>
<dbReference type="InterPro" id="IPR013785">
    <property type="entry name" value="Aldolase_TIM"/>
</dbReference>
<evidence type="ECO:0000256" key="5">
    <source>
        <dbReference type="ARBA" id="ARBA00023004"/>
    </source>
</evidence>
<dbReference type="PANTHER" id="PTHR30352">
    <property type="entry name" value="PYRUVATE FORMATE-LYASE-ACTIVATING ENZYME"/>
    <property type="match status" value="1"/>
</dbReference>